<gene>
    <name evidence="1" type="ordered locus">Acear_1447</name>
</gene>
<dbReference type="Pfam" id="PF04392">
    <property type="entry name" value="ABC_sub_bind"/>
    <property type="match status" value="1"/>
</dbReference>
<dbReference type="AlphaFoldDB" id="D9QR16"/>
<dbReference type="STRING" id="574087.Acear_1447"/>
<dbReference type="eggNOG" id="COG2984">
    <property type="taxonomic scope" value="Bacteria"/>
</dbReference>
<dbReference type="PANTHER" id="PTHR35271">
    <property type="entry name" value="ABC TRANSPORTER, SUBSTRATE-BINDING LIPOPROTEIN-RELATED"/>
    <property type="match status" value="1"/>
</dbReference>
<accession>D9QR16</accession>
<evidence type="ECO:0008006" key="3">
    <source>
        <dbReference type="Google" id="ProtNLM"/>
    </source>
</evidence>
<evidence type="ECO:0000313" key="2">
    <source>
        <dbReference type="Proteomes" id="UP000001661"/>
    </source>
</evidence>
<organism evidence="1 2">
    <name type="scientific">Acetohalobium arabaticum (strain ATCC 49924 / DSM 5501 / Z-7288)</name>
    <dbReference type="NCBI Taxonomy" id="574087"/>
    <lineage>
        <taxon>Bacteria</taxon>
        <taxon>Bacillati</taxon>
        <taxon>Bacillota</taxon>
        <taxon>Clostridia</taxon>
        <taxon>Halanaerobiales</taxon>
        <taxon>Halobacteroidaceae</taxon>
        <taxon>Acetohalobium</taxon>
    </lineage>
</organism>
<dbReference type="InterPro" id="IPR028082">
    <property type="entry name" value="Peripla_BP_I"/>
</dbReference>
<dbReference type="SUPFAM" id="SSF53822">
    <property type="entry name" value="Periplasmic binding protein-like I"/>
    <property type="match status" value="1"/>
</dbReference>
<dbReference type="RefSeq" id="WP_013278402.1">
    <property type="nucleotide sequence ID" value="NC_014378.1"/>
</dbReference>
<sequence>MDLINRKLVLGLLILGLIIITVGCGQSQTGNEADKKLKIGVIQIVEHPALDAARKGFVDSLAEQGYKEGEDVDYDYQNAQGDMSTAQTIAKNFKNNQVDMILAIATPTAQAAANATSEIPILITAVTDPKEAGLVNSLDKPGTNVTGTSDLTPVGKQLELLVEISPEVKDVGILYNAGETNSVVQADLAKEKADELGLNLVEGAVSNSSDVFQTTQTLAGKVDAFYVPTDNTVASAVESVVKVANENDLPLIVGEEEVVERGGLATIGINYYQLGQQTGSMAAEVIAGADPAQMPIEYLEGAELVINKEAAKEMNVDLPDDIVNRAANIIK</sequence>
<reference evidence="1 2" key="1">
    <citation type="journal article" date="2010" name="Stand. Genomic Sci.">
        <title>Complete genome sequence of Acetohalobium arabaticum type strain (Z-7288).</title>
        <authorList>
            <person name="Sikorski J."/>
            <person name="Lapidus A."/>
            <person name="Chertkov O."/>
            <person name="Lucas S."/>
            <person name="Copeland A."/>
            <person name="Glavina Del Rio T."/>
            <person name="Nolan M."/>
            <person name="Tice H."/>
            <person name="Cheng J.F."/>
            <person name="Han C."/>
            <person name="Brambilla E."/>
            <person name="Pitluck S."/>
            <person name="Liolios K."/>
            <person name="Ivanova N."/>
            <person name="Mavromatis K."/>
            <person name="Mikhailova N."/>
            <person name="Pati A."/>
            <person name="Bruce D."/>
            <person name="Detter C."/>
            <person name="Tapia R."/>
            <person name="Goodwin L."/>
            <person name="Chen A."/>
            <person name="Palaniappan K."/>
            <person name="Land M."/>
            <person name="Hauser L."/>
            <person name="Chang Y.J."/>
            <person name="Jeffries C.D."/>
            <person name="Rohde M."/>
            <person name="Goker M."/>
            <person name="Spring S."/>
            <person name="Woyke T."/>
            <person name="Bristow J."/>
            <person name="Eisen J.A."/>
            <person name="Markowitz V."/>
            <person name="Hugenholtz P."/>
            <person name="Kyrpides N.C."/>
            <person name="Klenk H.P."/>
        </authorList>
    </citation>
    <scope>NUCLEOTIDE SEQUENCE [LARGE SCALE GENOMIC DNA]</scope>
    <source>
        <strain evidence="2">ATCC 49924 / DSM 5501 / Z-7288</strain>
    </source>
</reference>
<dbReference type="InterPro" id="IPR007487">
    <property type="entry name" value="ABC_transpt-TYRBP-like"/>
</dbReference>
<proteinExistence type="predicted"/>
<keyword evidence="2" id="KW-1185">Reference proteome</keyword>
<dbReference type="HOGENOM" id="CLU_058196_1_0_9"/>
<dbReference type="EMBL" id="CP002105">
    <property type="protein sequence ID" value="ADL12957.1"/>
    <property type="molecule type" value="Genomic_DNA"/>
</dbReference>
<dbReference type="KEGG" id="aar:Acear_1447"/>
<dbReference type="PROSITE" id="PS51257">
    <property type="entry name" value="PROKAR_LIPOPROTEIN"/>
    <property type="match status" value="1"/>
</dbReference>
<protein>
    <recommendedName>
        <fullName evidence="3">ABC transporter substrate binding protein</fullName>
    </recommendedName>
</protein>
<evidence type="ECO:0000313" key="1">
    <source>
        <dbReference type="EMBL" id="ADL12957.1"/>
    </source>
</evidence>
<dbReference type="CDD" id="cd06325">
    <property type="entry name" value="PBP1_ABC_unchar_transporter"/>
    <property type="match status" value="1"/>
</dbReference>
<dbReference type="Proteomes" id="UP000001661">
    <property type="component" value="Chromosome"/>
</dbReference>
<name>D9QR16_ACEAZ</name>
<dbReference type="PANTHER" id="PTHR35271:SF1">
    <property type="entry name" value="ABC TRANSPORTER, SUBSTRATE-BINDING LIPOPROTEIN"/>
    <property type="match status" value="1"/>
</dbReference>
<dbReference type="Gene3D" id="3.40.50.2300">
    <property type="match status" value="2"/>
</dbReference>
<dbReference type="OrthoDB" id="9776955at2"/>